<accession>A0A0E9Q344</accession>
<proteinExistence type="predicted"/>
<reference evidence="1" key="1">
    <citation type="submission" date="2014-11" db="EMBL/GenBank/DDBJ databases">
        <authorList>
            <person name="Amaro Gonzalez C."/>
        </authorList>
    </citation>
    <scope>NUCLEOTIDE SEQUENCE</scope>
</reference>
<name>A0A0E9Q344_ANGAN</name>
<sequence length="47" mass="5543">MDLSRKWMCYSKSGFSCFSLTLQNKCNFFSFFFLVFTNYSSESSAVR</sequence>
<organism evidence="1">
    <name type="scientific">Anguilla anguilla</name>
    <name type="common">European freshwater eel</name>
    <name type="synonym">Muraena anguilla</name>
    <dbReference type="NCBI Taxonomy" id="7936"/>
    <lineage>
        <taxon>Eukaryota</taxon>
        <taxon>Metazoa</taxon>
        <taxon>Chordata</taxon>
        <taxon>Craniata</taxon>
        <taxon>Vertebrata</taxon>
        <taxon>Euteleostomi</taxon>
        <taxon>Actinopterygii</taxon>
        <taxon>Neopterygii</taxon>
        <taxon>Teleostei</taxon>
        <taxon>Anguilliformes</taxon>
        <taxon>Anguillidae</taxon>
        <taxon>Anguilla</taxon>
    </lineage>
</organism>
<protein>
    <submittedName>
        <fullName evidence="1">Uncharacterized protein</fullName>
    </submittedName>
</protein>
<reference evidence="1" key="2">
    <citation type="journal article" date="2015" name="Fish Shellfish Immunol.">
        <title>Early steps in the European eel (Anguilla anguilla)-Vibrio vulnificus interaction in the gills: Role of the RtxA13 toxin.</title>
        <authorList>
            <person name="Callol A."/>
            <person name="Pajuelo D."/>
            <person name="Ebbesson L."/>
            <person name="Teles M."/>
            <person name="MacKenzie S."/>
            <person name="Amaro C."/>
        </authorList>
    </citation>
    <scope>NUCLEOTIDE SEQUENCE</scope>
</reference>
<dbReference type="AlphaFoldDB" id="A0A0E9Q344"/>
<dbReference type="EMBL" id="GBXM01097398">
    <property type="protein sequence ID" value="JAH11179.1"/>
    <property type="molecule type" value="Transcribed_RNA"/>
</dbReference>
<evidence type="ECO:0000313" key="1">
    <source>
        <dbReference type="EMBL" id="JAH11179.1"/>
    </source>
</evidence>